<evidence type="ECO:0000313" key="2">
    <source>
        <dbReference type="EMBL" id="CAE0753939.1"/>
    </source>
</evidence>
<reference evidence="2" key="1">
    <citation type="submission" date="2021-01" db="EMBL/GenBank/DDBJ databases">
        <authorList>
            <person name="Corre E."/>
            <person name="Pelletier E."/>
            <person name="Niang G."/>
            <person name="Scheremetjew M."/>
            <person name="Finn R."/>
            <person name="Kale V."/>
            <person name="Holt S."/>
            <person name="Cochrane G."/>
            <person name="Meng A."/>
            <person name="Brown T."/>
            <person name="Cohen L."/>
        </authorList>
    </citation>
    <scope>NUCLEOTIDE SEQUENCE</scope>
    <source>
        <strain evidence="2">CCMP645</strain>
    </source>
</reference>
<organism evidence="2">
    <name type="scientific">Chrysotila carterae</name>
    <name type="common">Marine alga</name>
    <name type="synonym">Syracosphaera carterae</name>
    <dbReference type="NCBI Taxonomy" id="13221"/>
    <lineage>
        <taxon>Eukaryota</taxon>
        <taxon>Haptista</taxon>
        <taxon>Haptophyta</taxon>
        <taxon>Prymnesiophyceae</taxon>
        <taxon>Isochrysidales</taxon>
        <taxon>Isochrysidaceae</taxon>
        <taxon>Chrysotila</taxon>
    </lineage>
</organism>
<evidence type="ECO:0008006" key="3">
    <source>
        <dbReference type="Google" id="ProtNLM"/>
    </source>
</evidence>
<dbReference type="AlphaFoldDB" id="A0A7S4B4M4"/>
<protein>
    <recommendedName>
        <fullName evidence="3">Flagellar associated protein</fullName>
    </recommendedName>
</protein>
<name>A0A7S4B4M4_CHRCT</name>
<feature type="compositionally biased region" description="Polar residues" evidence="1">
    <location>
        <begin position="263"/>
        <end position="280"/>
    </location>
</feature>
<dbReference type="PANTHER" id="PTHR40429:SF1">
    <property type="entry name" value="FLAGELLAR ASSOCIATED PROTEIN"/>
    <property type="match status" value="1"/>
</dbReference>
<accession>A0A7S4B4M4</accession>
<feature type="region of interest" description="Disordered" evidence="1">
    <location>
        <begin position="1"/>
        <end position="41"/>
    </location>
</feature>
<feature type="region of interest" description="Disordered" evidence="1">
    <location>
        <begin position="244"/>
        <end position="307"/>
    </location>
</feature>
<gene>
    <name evidence="2" type="ORF">PCAR00345_LOCUS6526</name>
</gene>
<dbReference type="PANTHER" id="PTHR40429">
    <property type="entry name" value="FLAGELLAR ASSOCIATED PROTEIN"/>
    <property type="match status" value="1"/>
</dbReference>
<sequence>MSSEPDSPSYTRMSGKSMFGSQELSQRTSAPSYGFGSSTRTHASKVFQGAEHVKTYNYGVASPGPCYNPRSAMGKQPEGGNATMPQWQFGTERRFSQRRAGTSPGPGAYDADSAVGRQLSSHRETSPKHGFGTSNRAHMSKLFISQEHAQNAYGQTSPGPASVANASSQLGGPKYGFGTAARFSRTAQKQGSDWDSPGPAAYDVSASATSGVGAQMSSRCESQPQFGFGTSERRHRMKQFVSPNHARAEGGIHSCSPGPAAYGTNSSIGNQRTTRGQTAPTWGFSKATRFRSNSDDTGTPGPGAYAT</sequence>
<proteinExistence type="predicted"/>
<dbReference type="Pfam" id="PF07004">
    <property type="entry name" value="SHIPPO-rpt"/>
    <property type="match status" value="3"/>
</dbReference>
<feature type="region of interest" description="Disordered" evidence="1">
    <location>
        <begin position="58"/>
        <end position="133"/>
    </location>
</feature>
<dbReference type="EMBL" id="HBIZ01010985">
    <property type="protein sequence ID" value="CAE0753939.1"/>
    <property type="molecule type" value="Transcribed_RNA"/>
</dbReference>
<evidence type="ECO:0000256" key="1">
    <source>
        <dbReference type="SAM" id="MobiDB-lite"/>
    </source>
</evidence>
<dbReference type="InterPro" id="IPR010736">
    <property type="entry name" value="SHIPPO-rpt"/>
</dbReference>